<evidence type="ECO:0000313" key="2">
    <source>
        <dbReference type="Proteomes" id="UP001596306"/>
    </source>
</evidence>
<protein>
    <submittedName>
        <fullName evidence="1">Uncharacterized protein</fullName>
    </submittedName>
</protein>
<evidence type="ECO:0000313" key="1">
    <source>
        <dbReference type="EMBL" id="MFC6354562.1"/>
    </source>
</evidence>
<gene>
    <name evidence="1" type="ORF">ACFQB0_00340</name>
</gene>
<organism evidence="1 2">
    <name type="scientific">Luethyella okanaganae</name>
    <dbReference type="NCBI Taxonomy" id="69372"/>
    <lineage>
        <taxon>Bacteria</taxon>
        <taxon>Bacillati</taxon>
        <taxon>Actinomycetota</taxon>
        <taxon>Actinomycetes</taxon>
        <taxon>Micrococcales</taxon>
        <taxon>Microbacteriaceae</taxon>
        <taxon>Luethyella</taxon>
    </lineage>
</organism>
<dbReference type="EMBL" id="JBHSTP010000001">
    <property type="protein sequence ID" value="MFC6354562.1"/>
    <property type="molecule type" value="Genomic_DNA"/>
</dbReference>
<keyword evidence="2" id="KW-1185">Reference proteome</keyword>
<accession>A0ABW1VCA7</accession>
<comment type="caution">
    <text evidence="1">The sequence shown here is derived from an EMBL/GenBank/DDBJ whole genome shotgun (WGS) entry which is preliminary data.</text>
</comment>
<proteinExistence type="predicted"/>
<dbReference type="Proteomes" id="UP001596306">
    <property type="component" value="Unassembled WGS sequence"/>
</dbReference>
<dbReference type="RefSeq" id="WP_386726128.1">
    <property type="nucleotide sequence ID" value="NZ_JBHSTP010000001.1"/>
</dbReference>
<reference evidence="2" key="1">
    <citation type="journal article" date="2019" name="Int. J. Syst. Evol. Microbiol.">
        <title>The Global Catalogue of Microorganisms (GCM) 10K type strain sequencing project: providing services to taxonomists for standard genome sequencing and annotation.</title>
        <authorList>
            <consortium name="The Broad Institute Genomics Platform"/>
            <consortium name="The Broad Institute Genome Sequencing Center for Infectious Disease"/>
            <person name="Wu L."/>
            <person name="Ma J."/>
        </authorList>
    </citation>
    <scope>NUCLEOTIDE SEQUENCE [LARGE SCALE GENOMIC DNA]</scope>
    <source>
        <strain evidence="2">CCUG 43304</strain>
    </source>
</reference>
<sequence>MDNGSRGRRFARYLRQVIVGALRAGDGHSLVAQPPDIHRAPTLIGVNWAR</sequence>
<name>A0ABW1VCA7_9MICO</name>